<keyword evidence="2" id="KW-1185">Reference proteome</keyword>
<organism evidence="1 2">
    <name type="scientific">Noviherbaspirillum album</name>
    <dbReference type="NCBI Taxonomy" id="3080276"/>
    <lineage>
        <taxon>Bacteria</taxon>
        <taxon>Pseudomonadati</taxon>
        <taxon>Pseudomonadota</taxon>
        <taxon>Betaproteobacteria</taxon>
        <taxon>Burkholderiales</taxon>
        <taxon>Oxalobacteraceae</taxon>
        <taxon>Noviherbaspirillum</taxon>
    </lineage>
</organism>
<proteinExistence type="predicted"/>
<comment type="caution">
    <text evidence="1">The sequence shown here is derived from an EMBL/GenBank/DDBJ whole genome shotgun (WGS) entry which is preliminary data.</text>
</comment>
<name>A0ABU6JEV6_9BURK</name>
<accession>A0ABU6JEV6</accession>
<dbReference type="RefSeq" id="WP_326508873.1">
    <property type="nucleotide sequence ID" value="NZ_JAWIIV010000027.1"/>
</dbReference>
<gene>
    <name evidence="1" type="ORF">RY831_23805</name>
</gene>
<evidence type="ECO:0000313" key="2">
    <source>
        <dbReference type="Proteomes" id="UP001352263"/>
    </source>
</evidence>
<evidence type="ECO:0008006" key="3">
    <source>
        <dbReference type="Google" id="ProtNLM"/>
    </source>
</evidence>
<reference evidence="1 2" key="1">
    <citation type="submission" date="2023-10" db="EMBL/GenBank/DDBJ databases">
        <title>Noviherbaspirillum sp. CPCC 100848 genome assembly.</title>
        <authorList>
            <person name="Li X.Y."/>
            <person name="Fang X.M."/>
        </authorList>
    </citation>
    <scope>NUCLEOTIDE SEQUENCE [LARGE SCALE GENOMIC DNA]</scope>
    <source>
        <strain evidence="1 2">CPCC 100848</strain>
    </source>
</reference>
<dbReference type="EMBL" id="JAWIIV010000027">
    <property type="protein sequence ID" value="MEC4722194.1"/>
    <property type="molecule type" value="Genomic_DNA"/>
</dbReference>
<dbReference type="Proteomes" id="UP001352263">
    <property type="component" value="Unassembled WGS sequence"/>
</dbReference>
<sequence>MTVRQVYETIVNLAQRDSALGPIEVEFGKPWHPNHDRGSKVPNGAAGGLYLYTRPGIGEWRIDAKDNPNDVWYIGKSQKDIGGRVWHHLGSIYEPGVKGVECVPRFKYHKWSRNCDYIAPEIRNAIAEGEVVIYTVALKNSAGFPYLAELVEKVALTEYAFAFNKIPPLNRSF</sequence>
<protein>
    <recommendedName>
        <fullName evidence="3">GIY-YIG domain-containing protein</fullName>
    </recommendedName>
</protein>
<evidence type="ECO:0000313" key="1">
    <source>
        <dbReference type="EMBL" id="MEC4722194.1"/>
    </source>
</evidence>